<protein>
    <submittedName>
        <fullName evidence="2">Uncharacterized protein</fullName>
    </submittedName>
</protein>
<reference evidence="2" key="1">
    <citation type="submission" date="2022-03" db="EMBL/GenBank/DDBJ databases">
        <authorList>
            <person name="Tunstrom K."/>
        </authorList>
    </citation>
    <scope>NUCLEOTIDE SEQUENCE</scope>
</reference>
<dbReference type="AlphaFoldDB" id="A0AAU9TLG4"/>
<evidence type="ECO:0000256" key="1">
    <source>
        <dbReference type="SAM" id="MobiDB-lite"/>
    </source>
</evidence>
<name>A0AAU9TLG4_EUPED</name>
<sequence>MSEKSEAQVDAVQPTAPSSTSSEAASIVSTTASTIPKSEAVRPTTFAKPSGLKPPSKIGRLCSNTAPKPAVPISPRNGEYILYYF</sequence>
<dbReference type="Proteomes" id="UP001153954">
    <property type="component" value="Unassembled WGS sequence"/>
</dbReference>
<keyword evidence="3" id="KW-1185">Reference proteome</keyword>
<accession>A0AAU9TLG4</accession>
<evidence type="ECO:0000313" key="3">
    <source>
        <dbReference type="Proteomes" id="UP001153954"/>
    </source>
</evidence>
<proteinExistence type="predicted"/>
<comment type="caution">
    <text evidence="2">The sequence shown here is derived from an EMBL/GenBank/DDBJ whole genome shotgun (WGS) entry which is preliminary data.</text>
</comment>
<gene>
    <name evidence="2" type="ORF">EEDITHA_LOCUS2660</name>
</gene>
<evidence type="ECO:0000313" key="2">
    <source>
        <dbReference type="EMBL" id="CAH2086259.1"/>
    </source>
</evidence>
<feature type="region of interest" description="Disordered" evidence="1">
    <location>
        <begin position="1"/>
        <end position="68"/>
    </location>
</feature>
<dbReference type="EMBL" id="CAKOGL010000005">
    <property type="protein sequence ID" value="CAH2086259.1"/>
    <property type="molecule type" value="Genomic_DNA"/>
</dbReference>
<feature type="compositionally biased region" description="Low complexity" evidence="1">
    <location>
        <begin position="15"/>
        <end position="34"/>
    </location>
</feature>
<organism evidence="2 3">
    <name type="scientific">Euphydryas editha</name>
    <name type="common">Edith's checkerspot</name>
    <dbReference type="NCBI Taxonomy" id="104508"/>
    <lineage>
        <taxon>Eukaryota</taxon>
        <taxon>Metazoa</taxon>
        <taxon>Ecdysozoa</taxon>
        <taxon>Arthropoda</taxon>
        <taxon>Hexapoda</taxon>
        <taxon>Insecta</taxon>
        <taxon>Pterygota</taxon>
        <taxon>Neoptera</taxon>
        <taxon>Endopterygota</taxon>
        <taxon>Lepidoptera</taxon>
        <taxon>Glossata</taxon>
        <taxon>Ditrysia</taxon>
        <taxon>Papilionoidea</taxon>
        <taxon>Nymphalidae</taxon>
        <taxon>Nymphalinae</taxon>
        <taxon>Euphydryas</taxon>
    </lineage>
</organism>